<dbReference type="InterPro" id="IPR003737">
    <property type="entry name" value="GlcNAc_PI_deacetylase-related"/>
</dbReference>
<dbReference type="InterPro" id="IPR024078">
    <property type="entry name" value="LmbE-like_dom_sf"/>
</dbReference>
<protein>
    <submittedName>
        <fullName evidence="3">PIG-L family deacetylase</fullName>
    </submittedName>
</protein>
<keyword evidence="1" id="KW-0862">Zinc</keyword>
<keyword evidence="2" id="KW-0472">Membrane</keyword>
<organism evidence="3 4">
    <name type="scientific">Brevibacterium casei</name>
    <dbReference type="NCBI Taxonomy" id="33889"/>
    <lineage>
        <taxon>Bacteria</taxon>
        <taxon>Bacillati</taxon>
        <taxon>Actinomycetota</taxon>
        <taxon>Actinomycetes</taxon>
        <taxon>Micrococcales</taxon>
        <taxon>Brevibacteriaceae</taxon>
        <taxon>Brevibacterium</taxon>
    </lineage>
</organism>
<dbReference type="SUPFAM" id="SSF102588">
    <property type="entry name" value="LmbE-like"/>
    <property type="match status" value="1"/>
</dbReference>
<sequence>MSVTPRILFVHAHPDDETIATGGTIAELVAEGDQVTVLTATRGEGGEVIPPELRGLEGDRAGLAEVRETEIAAAMRALGVTDHRFLGTRRGGAATLPERRFEDSGMAWGSDGHAVPAPTMPAGALCAAAVDDVAGYIAAVIDEVRPHAVITYAANGGYGHPDHVRVHDATVAAVEAATWTTGRLLFVEVPAEVARAAFDPAQPGFAESGFAPAQTIPTKAPSGPIAVAQDVTGSRPAQQAALSAHRTQVSVGGDFYALSNGVGTKLPDHEYYSIGAGTPIPAETVQAGPALHVLAGLDLEAIEDENALAGRRRRREPKKPGVLAFIHAGLLGLLIGFLGGLQHLNVSVVRLGEQPVILPWGLALALLMAVAGLWHLKTMYRSTGPMLVAAIVIALLSYILGQPQWLPGADTIVTGTLRSVVWLLGPMIVAAVFAFTPVMGREKRRAGRTR</sequence>
<evidence type="ECO:0000313" key="4">
    <source>
        <dbReference type="Proteomes" id="UP000595374"/>
    </source>
</evidence>
<feature type="transmembrane region" description="Helical" evidence="2">
    <location>
        <begin position="420"/>
        <end position="440"/>
    </location>
</feature>
<accession>A0A7T3ZX77</accession>
<dbReference type="PANTHER" id="PTHR12993">
    <property type="entry name" value="N-ACETYLGLUCOSAMINYL-PHOSPHATIDYLINOSITOL DE-N-ACETYLASE-RELATED"/>
    <property type="match status" value="1"/>
</dbReference>
<gene>
    <name evidence="3" type="ORF">I6H47_10785</name>
</gene>
<keyword evidence="2" id="KW-1133">Transmembrane helix</keyword>
<evidence type="ECO:0000256" key="2">
    <source>
        <dbReference type="SAM" id="Phobius"/>
    </source>
</evidence>
<dbReference type="EMBL" id="CP065989">
    <property type="protein sequence ID" value="QQB13329.1"/>
    <property type="molecule type" value="Genomic_DNA"/>
</dbReference>
<dbReference type="Proteomes" id="UP000595374">
    <property type="component" value="Chromosome"/>
</dbReference>
<dbReference type="GO" id="GO:0016137">
    <property type="term" value="P:glycoside metabolic process"/>
    <property type="evidence" value="ECO:0007669"/>
    <property type="project" value="UniProtKB-ARBA"/>
</dbReference>
<evidence type="ECO:0000256" key="1">
    <source>
        <dbReference type="ARBA" id="ARBA00022833"/>
    </source>
</evidence>
<feature type="transmembrane region" description="Helical" evidence="2">
    <location>
        <begin position="321"/>
        <end position="344"/>
    </location>
</feature>
<keyword evidence="2" id="KW-0812">Transmembrane</keyword>
<dbReference type="Pfam" id="PF02585">
    <property type="entry name" value="PIG-L"/>
    <property type="match status" value="1"/>
</dbReference>
<proteinExistence type="predicted"/>
<evidence type="ECO:0000313" key="3">
    <source>
        <dbReference type="EMBL" id="QQB13329.1"/>
    </source>
</evidence>
<name>A0A7T3ZX77_9MICO</name>
<dbReference type="Gene3D" id="3.40.50.10320">
    <property type="entry name" value="LmbE-like"/>
    <property type="match status" value="1"/>
</dbReference>
<dbReference type="AlphaFoldDB" id="A0A7T3ZX77"/>
<dbReference type="RefSeq" id="WP_198498543.1">
    <property type="nucleotide sequence ID" value="NZ_CP065989.1"/>
</dbReference>
<feature type="transmembrane region" description="Helical" evidence="2">
    <location>
        <begin position="356"/>
        <end position="376"/>
    </location>
</feature>
<reference evidence="3 4" key="1">
    <citation type="submission" date="2020-12" db="EMBL/GenBank/DDBJ databases">
        <title>FDA dAtabase for Regulatory Grade micrObial Sequences (FDA-ARGOS): Supporting development and validation of Infectious Disease Dx tests.</title>
        <authorList>
            <person name="Sproer C."/>
            <person name="Gronow S."/>
            <person name="Severitt S."/>
            <person name="Schroder I."/>
            <person name="Tallon L."/>
            <person name="Sadzewicz L."/>
            <person name="Zhao X."/>
            <person name="Boylan J."/>
            <person name="Ott S."/>
            <person name="Bowen H."/>
            <person name="Vavikolanu K."/>
            <person name="Mehta A."/>
            <person name="Aluvathingal J."/>
            <person name="Nadendla S."/>
            <person name="Lowell S."/>
            <person name="Myers T."/>
            <person name="Yan Y."/>
            <person name="Sichtig H."/>
        </authorList>
    </citation>
    <scope>NUCLEOTIDE SEQUENCE [LARGE SCALE GENOMIC DNA]</scope>
    <source>
        <strain evidence="3 4">FDAARGOS_990</strain>
    </source>
</reference>
<feature type="transmembrane region" description="Helical" evidence="2">
    <location>
        <begin position="383"/>
        <end position="400"/>
    </location>
</feature>
<dbReference type="PANTHER" id="PTHR12993:SF26">
    <property type="entry name" value="1D-MYO-INOSITOL 2-ACETAMIDO-2-DEOXY-ALPHA-D-GLUCOPYRANOSIDE DEACETYLASE"/>
    <property type="match status" value="1"/>
</dbReference>
<dbReference type="GO" id="GO:0016811">
    <property type="term" value="F:hydrolase activity, acting on carbon-nitrogen (but not peptide) bonds, in linear amides"/>
    <property type="evidence" value="ECO:0007669"/>
    <property type="project" value="TreeGrafter"/>
</dbReference>